<organism evidence="1 2">
    <name type="scientific">Litorivita pollutaquae</name>
    <dbReference type="NCBI Taxonomy" id="2200892"/>
    <lineage>
        <taxon>Bacteria</taxon>
        <taxon>Pseudomonadati</taxon>
        <taxon>Pseudomonadota</taxon>
        <taxon>Alphaproteobacteria</taxon>
        <taxon>Rhodobacterales</taxon>
        <taxon>Paracoccaceae</taxon>
        <taxon>Litorivita</taxon>
    </lineage>
</organism>
<sequence length="64" mass="7288">MRRITYALHLLVFVAHETTCHGFMALQIIRKTGLRFQIARYEAYLFGCPSASDRPTENGDIADT</sequence>
<protein>
    <submittedName>
        <fullName evidence="1">Uncharacterized protein</fullName>
    </submittedName>
</protein>
<evidence type="ECO:0000313" key="2">
    <source>
        <dbReference type="Proteomes" id="UP000248012"/>
    </source>
</evidence>
<accession>A0A2V4MVU7</accession>
<proteinExistence type="predicted"/>
<dbReference type="EMBL" id="QFVT01000003">
    <property type="protein sequence ID" value="PYC48438.1"/>
    <property type="molecule type" value="Genomic_DNA"/>
</dbReference>
<name>A0A2V4MVU7_9RHOB</name>
<keyword evidence="2" id="KW-1185">Reference proteome</keyword>
<dbReference type="Proteomes" id="UP000248012">
    <property type="component" value="Unassembled WGS sequence"/>
</dbReference>
<gene>
    <name evidence="1" type="ORF">DI396_05530</name>
</gene>
<dbReference type="AlphaFoldDB" id="A0A2V4MVU7"/>
<evidence type="ECO:0000313" key="1">
    <source>
        <dbReference type="EMBL" id="PYC48438.1"/>
    </source>
</evidence>
<comment type="caution">
    <text evidence="1">The sequence shown here is derived from an EMBL/GenBank/DDBJ whole genome shotgun (WGS) entry which is preliminary data.</text>
</comment>
<reference evidence="1 2" key="1">
    <citation type="submission" date="2018-05" db="EMBL/GenBank/DDBJ databases">
        <title>Oceanovita maritima gen. nov., sp. nov., a marine bacterium in the family Rhodobacteraceae isolated from surface seawater of Lundu port Xiamen, China.</title>
        <authorList>
            <person name="Hetharua B.H."/>
            <person name="Min D."/>
            <person name="Liao H."/>
            <person name="Tian Y."/>
        </authorList>
    </citation>
    <scope>NUCLEOTIDE SEQUENCE [LARGE SCALE GENOMIC DNA]</scope>
    <source>
        <strain evidence="1 2">FSX-11</strain>
    </source>
</reference>